<dbReference type="AlphaFoldDB" id="A0ABC8SKM0"/>
<accession>A0ABC8SKM0</accession>
<feature type="non-terminal residue" evidence="1">
    <location>
        <position position="73"/>
    </location>
</feature>
<reference evidence="1 2" key="1">
    <citation type="submission" date="2024-02" db="EMBL/GenBank/DDBJ databases">
        <authorList>
            <person name="Vignale AGUSTIN F."/>
            <person name="Sosa J E."/>
            <person name="Modenutti C."/>
        </authorList>
    </citation>
    <scope>NUCLEOTIDE SEQUENCE [LARGE SCALE GENOMIC DNA]</scope>
</reference>
<gene>
    <name evidence="1" type="ORF">ILEXP_LOCUS26301</name>
</gene>
<sequence>HITMSHRSGSSPKGIIDNPFFMLKGMQQQFEQLNMGLGEVRNRIDQQETAIRNLQCEDLTTNLFEERRNDENQ</sequence>
<organism evidence="1 2">
    <name type="scientific">Ilex paraguariensis</name>
    <name type="common">yerba mate</name>
    <dbReference type="NCBI Taxonomy" id="185542"/>
    <lineage>
        <taxon>Eukaryota</taxon>
        <taxon>Viridiplantae</taxon>
        <taxon>Streptophyta</taxon>
        <taxon>Embryophyta</taxon>
        <taxon>Tracheophyta</taxon>
        <taxon>Spermatophyta</taxon>
        <taxon>Magnoliopsida</taxon>
        <taxon>eudicotyledons</taxon>
        <taxon>Gunneridae</taxon>
        <taxon>Pentapetalae</taxon>
        <taxon>asterids</taxon>
        <taxon>campanulids</taxon>
        <taxon>Aquifoliales</taxon>
        <taxon>Aquifoliaceae</taxon>
        <taxon>Ilex</taxon>
    </lineage>
</organism>
<keyword evidence="2" id="KW-1185">Reference proteome</keyword>
<proteinExistence type="predicted"/>
<dbReference type="Proteomes" id="UP001642360">
    <property type="component" value="Unassembled WGS sequence"/>
</dbReference>
<comment type="caution">
    <text evidence="1">The sequence shown here is derived from an EMBL/GenBank/DDBJ whole genome shotgun (WGS) entry which is preliminary data.</text>
</comment>
<feature type="non-terminal residue" evidence="1">
    <location>
        <position position="1"/>
    </location>
</feature>
<evidence type="ECO:0000313" key="1">
    <source>
        <dbReference type="EMBL" id="CAK9157732.1"/>
    </source>
</evidence>
<name>A0ABC8SKM0_9AQUA</name>
<dbReference type="EMBL" id="CAUOFW020003058">
    <property type="protein sequence ID" value="CAK9157732.1"/>
    <property type="molecule type" value="Genomic_DNA"/>
</dbReference>
<evidence type="ECO:0000313" key="2">
    <source>
        <dbReference type="Proteomes" id="UP001642360"/>
    </source>
</evidence>
<protein>
    <submittedName>
        <fullName evidence="1">Uncharacterized protein</fullName>
    </submittedName>
</protein>